<sequence>MELRQLKYFIEVAKREHVTEAADALHVAQSAVSRQIFNLEEELGVNLFIREGRNVRLTPIGRVFLDHMEQALNVIDDGVQVVEEYTDPQRGTIHIGFPSSLAAYILPTAISAFRNQYPNVKFELNQGSYYDLKNAVIRGESNIALLGPVPLNEKRLKHSILFTEKIVALLPEQHRLAQEKALHLNQLRDDSFVLFPEGFVLHDIIIKACRQLGFSPKVSFEGKDIDAIKGLVSAGLGVSLVPEITLVDHLPRSTVKIPIKEPDVTRTVGVVIPAERQLLPTEKLFYEFIKQFFSRLESFQY</sequence>
<dbReference type="InterPro" id="IPR005119">
    <property type="entry name" value="LysR_subst-bd"/>
</dbReference>
<dbReference type="GeneID" id="71516204"/>
<dbReference type="SUPFAM" id="SSF53850">
    <property type="entry name" value="Periplasmic binding protein-like II"/>
    <property type="match status" value="1"/>
</dbReference>
<keyword evidence="4" id="KW-0804">Transcription</keyword>
<evidence type="ECO:0000256" key="2">
    <source>
        <dbReference type="ARBA" id="ARBA00023015"/>
    </source>
</evidence>
<feature type="domain" description="HTH lysR-type" evidence="5">
    <location>
        <begin position="1"/>
        <end position="58"/>
    </location>
</feature>
<protein>
    <submittedName>
        <fullName evidence="6">LysR family transcriptional regulator</fullName>
    </submittedName>
</protein>
<dbReference type="Gene3D" id="3.40.190.10">
    <property type="entry name" value="Periplasmic binding protein-like II"/>
    <property type="match status" value="2"/>
</dbReference>
<dbReference type="KEGG" id="vhl:BME96_17480"/>
<dbReference type="FunFam" id="1.10.10.10:FF:000001">
    <property type="entry name" value="LysR family transcriptional regulator"/>
    <property type="match status" value="1"/>
</dbReference>
<dbReference type="SUPFAM" id="SSF46785">
    <property type="entry name" value="Winged helix' DNA-binding domain"/>
    <property type="match status" value="1"/>
</dbReference>
<evidence type="ECO:0000313" key="9">
    <source>
        <dbReference type="Proteomes" id="UP000621631"/>
    </source>
</evidence>
<evidence type="ECO:0000256" key="1">
    <source>
        <dbReference type="ARBA" id="ARBA00009437"/>
    </source>
</evidence>
<dbReference type="RefSeq" id="WP_019376450.1">
    <property type="nucleotide sequence ID" value="NZ_CP017962.1"/>
</dbReference>
<name>A0AAC9J3E4_VIRHA</name>
<keyword evidence="2" id="KW-0805">Transcription regulation</keyword>
<accession>A0AAC9J3E4</accession>
<dbReference type="EMBL" id="CP017962">
    <property type="protein sequence ID" value="APC49878.1"/>
    <property type="molecule type" value="Genomic_DNA"/>
</dbReference>
<reference evidence="6 8" key="1">
    <citation type="submission" date="2016-11" db="EMBL/GenBank/DDBJ databases">
        <title>Complete genome sequencing of Virgibacillus halodenitrificans PDB-F2.</title>
        <authorList>
            <person name="Sun Z."/>
            <person name="Zhou Y."/>
            <person name="Li H."/>
        </authorList>
    </citation>
    <scope>NUCLEOTIDE SEQUENCE [LARGE SCALE GENOMIC DNA]</scope>
    <source>
        <strain evidence="6 8">PDB-F2</strain>
    </source>
</reference>
<dbReference type="Proteomes" id="UP000182945">
    <property type="component" value="Chromosome"/>
</dbReference>
<evidence type="ECO:0000259" key="5">
    <source>
        <dbReference type="PROSITE" id="PS50931"/>
    </source>
</evidence>
<dbReference type="Gene3D" id="1.10.10.10">
    <property type="entry name" value="Winged helix-like DNA-binding domain superfamily/Winged helix DNA-binding domain"/>
    <property type="match status" value="1"/>
</dbReference>
<dbReference type="EMBL" id="JACWEZ010000007">
    <property type="protein sequence ID" value="MBD1223513.1"/>
    <property type="molecule type" value="Genomic_DNA"/>
</dbReference>
<dbReference type="InterPro" id="IPR000847">
    <property type="entry name" value="LysR_HTH_N"/>
</dbReference>
<evidence type="ECO:0000256" key="4">
    <source>
        <dbReference type="ARBA" id="ARBA00023163"/>
    </source>
</evidence>
<gene>
    <name evidence="6" type="ORF">BME96_17480</name>
    <name evidence="7" type="ORF">IC602_12985</name>
</gene>
<dbReference type="Pfam" id="PF03466">
    <property type="entry name" value="LysR_substrate"/>
    <property type="match status" value="1"/>
</dbReference>
<dbReference type="PANTHER" id="PTHR30346:SF28">
    <property type="entry name" value="HTH-TYPE TRANSCRIPTIONAL REGULATOR CYNR"/>
    <property type="match status" value="1"/>
</dbReference>
<reference evidence="7 9" key="2">
    <citation type="submission" date="2020-09" db="EMBL/GenBank/DDBJ databases">
        <title>Draft Genome Sequences of Oil-Oxidizing Bacteria Halomonas titanicae, Marinobacter lutaoensis, and Virgibacillus halodenitrificans Isolated from Highly Saline Environments.</title>
        <authorList>
            <person name="Grouzdev D.S."/>
            <person name="Sokolova D.S."/>
            <person name="Semenova E.M."/>
            <person name="Borzenkov I.A."/>
            <person name="Bidzhieva S.K."/>
            <person name="Poltaraus A.B."/>
            <person name="Nazina T.N."/>
        </authorList>
    </citation>
    <scope>NUCLEOTIDE SEQUENCE [LARGE SCALE GENOMIC DNA]</scope>
    <source>
        <strain evidence="7 9">VKM B-3472D</strain>
    </source>
</reference>
<organism evidence="6 8">
    <name type="scientific">Virgibacillus halodenitrificans</name>
    <name type="common">Bacillus halodenitrificans</name>
    <dbReference type="NCBI Taxonomy" id="1482"/>
    <lineage>
        <taxon>Bacteria</taxon>
        <taxon>Bacillati</taxon>
        <taxon>Bacillota</taxon>
        <taxon>Bacilli</taxon>
        <taxon>Bacillales</taxon>
        <taxon>Bacillaceae</taxon>
        <taxon>Virgibacillus</taxon>
    </lineage>
</organism>
<evidence type="ECO:0000313" key="8">
    <source>
        <dbReference type="Proteomes" id="UP000182945"/>
    </source>
</evidence>
<dbReference type="Proteomes" id="UP000621631">
    <property type="component" value="Unassembled WGS sequence"/>
</dbReference>
<dbReference type="InterPro" id="IPR036390">
    <property type="entry name" value="WH_DNA-bd_sf"/>
</dbReference>
<keyword evidence="9" id="KW-1185">Reference proteome</keyword>
<evidence type="ECO:0000256" key="3">
    <source>
        <dbReference type="ARBA" id="ARBA00023125"/>
    </source>
</evidence>
<keyword evidence="3" id="KW-0238">DNA-binding</keyword>
<dbReference type="GO" id="GO:0003677">
    <property type="term" value="F:DNA binding"/>
    <property type="evidence" value="ECO:0007669"/>
    <property type="project" value="UniProtKB-KW"/>
</dbReference>
<evidence type="ECO:0000313" key="6">
    <source>
        <dbReference type="EMBL" id="APC49878.1"/>
    </source>
</evidence>
<dbReference type="AlphaFoldDB" id="A0AAC9J3E4"/>
<dbReference type="PROSITE" id="PS50931">
    <property type="entry name" value="HTH_LYSR"/>
    <property type="match status" value="1"/>
</dbReference>
<dbReference type="PANTHER" id="PTHR30346">
    <property type="entry name" value="TRANSCRIPTIONAL DUAL REGULATOR HCAR-RELATED"/>
    <property type="match status" value="1"/>
</dbReference>
<comment type="similarity">
    <text evidence="1">Belongs to the LysR transcriptional regulatory family.</text>
</comment>
<dbReference type="CDD" id="cd08434">
    <property type="entry name" value="PBP2_GltC_like"/>
    <property type="match status" value="1"/>
</dbReference>
<dbReference type="GO" id="GO:0003700">
    <property type="term" value="F:DNA-binding transcription factor activity"/>
    <property type="evidence" value="ECO:0007669"/>
    <property type="project" value="InterPro"/>
</dbReference>
<dbReference type="Pfam" id="PF00126">
    <property type="entry name" value="HTH_1"/>
    <property type="match status" value="1"/>
</dbReference>
<evidence type="ECO:0000313" key="7">
    <source>
        <dbReference type="EMBL" id="MBD1223513.1"/>
    </source>
</evidence>
<dbReference type="InterPro" id="IPR036388">
    <property type="entry name" value="WH-like_DNA-bd_sf"/>
</dbReference>
<dbReference type="PRINTS" id="PR00039">
    <property type="entry name" value="HTHLYSR"/>
</dbReference>
<proteinExistence type="inferred from homology"/>
<dbReference type="GO" id="GO:0032993">
    <property type="term" value="C:protein-DNA complex"/>
    <property type="evidence" value="ECO:0007669"/>
    <property type="project" value="TreeGrafter"/>
</dbReference>